<feature type="compositionally biased region" description="Low complexity" evidence="12">
    <location>
        <begin position="8"/>
        <end position="26"/>
    </location>
</feature>
<keyword evidence="15" id="KW-1185">Reference proteome</keyword>
<dbReference type="Gene3D" id="3.40.50.11350">
    <property type="match status" value="1"/>
</dbReference>
<evidence type="ECO:0000256" key="10">
    <source>
        <dbReference type="ARBA" id="ARBA00023277"/>
    </source>
</evidence>
<dbReference type="PIRSF" id="PIRSF009360">
    <property type="entry name" value="UCP009360"/>
    <property type="match status" value="1"/>
</dbReference>
<evidence type="ECO:0000256" key="4">
    <source>
        <dbReference type="ARBA" id="ARBA00022679"/>
    </source>
</evidence>
<keyword evidence="10" id="KW-0119">Carbohydrate metabolism</keyword>
<dbReference type="GO" id="GO:0006004">
    <property type="term" value="P:fucose metabolic process"/>
    <property type="evidence" value="ECO:0007669"/>
    <property type="project" value="UniProtKB-KW"/>
</dbReference>
<gene>
    <name evidence="14" type="ORF">A4U43_C02F13190</name>
</gene>
<keyword evidence="9" id="KW-0294">Fucose metabolism</keyword>
<reference evidence="15" key="1">
    <citation type="journal article" date="2017" name="Nat. Commun.">
        <title>The asparagus genome sheds light on the origin and evolution of a young Y chromosome.</title>
        <authorList>
            <person name="Harkess A."/>
            <person name="Zhou J."/>
            <person name="Xu C."/>
            <person name="Bowers J.E."/>
            <person name="Van der Hulst R."/>
            <person name="Ayyampalayam S."/>
            <person name="Mercati F."/>
            <person name="Riccardi P."/>
            <person name="McKain M.R."/>
            <person name="Kakrana A."/>
            <person name="Tang H."/>
            <person name="Ray J."/>
            <person name="Groenendijk J."/>
            <person name="Arikit S."/>
            <person name="Mathioni S.M."/>
            <person name="Nakano M."/>
            <person name="Shan H."/>
            <person name="Telgmann-Rauber A."/>
            <person name="Kanno A."/>
            <person name="Yue Z."/>
            <person name="Chen H."/>
            <person name="Li W."/>
            <person name="Chen Y."/>
            <person name="Xu X."/>
            <person name="Zhang Y."/>
            <person name="Luo S."/>
            <person name="Chen H."/>
            <person name="Gao J."/>
            <person name="Mao Z."/>
            <person name="Pires J.C."/>
            <person name="Luo M."/>
            <person name="Kudrna D."/>
            <person name="Wing R.A."/>
            <person name="Meyers B.C."/>
            <person name="Yi K."/>
            <person name="Kong H."/>
            <person name="Lavrijsen P."/>
            <person name="Sunseri F."/>
            <person name="Falavigna A."/>
            <person name="Ye Y."/>
            <person name="Leebens-Mack J.H."/>
            <person name="Chen G."/>
        </authorList>
    </citation>
    <scope>NUCLEOTIDE SEQUENCE [LARGE SCALE GENOMIC DNA]</scope>
    <source>
        <strain evidence="15">cv. DH0086</strain>
    </source>
</reference>
<dbReference type="InterPro" id="IPR019378">
    <property type="entry name" value="GDP-Fuc_O-FucTrfase"/>
</dbReference>
<keyword evidence="7 13" id="KW-0472">Membrane</keyword>
<evidence type="ECO:0000256" key="13">
    <source>
        <dbReference type="SAM" id="Phobius"/>
    </source>
</evidence>
<protein>
    <recommendedName>
        <fullName evidence="11">O-fucosyltransferase family protein</fullName>
    </recommendedName>
</protein>
<dbReference type="AlphaFoldDB" id="A0A5P1FJV7"/>
<dbReference type="OrthoDB" id="1868072at2759"/>
<comment type="subcellular location">
    <subcellularLocation>
        <location evidence="1">Membrane</location>
        <topology evidence="1">Single-pass membrane protein</topology>
    </subcellularLocation>
</comment>
<keyword evidence="5 13" id="KW-0812">Transmembrane</keyword>
<evidence type="ECO:0000256" key="7">
    <source>
        <dbReference type="ARBA" id="ARBA00023136"/>
    </source>
</evidence>
<evidence type="ECO:0000256" key="5">
    <source>
        <dbReference type="ARBA" id="ARBA00022692"/>
    </source>
</evidence>
<evidence type="ECO:0000256" key="11">
    <source>
        <dbReference type="ARBA" id="ARBA00030350"/>
    </source>
</evidence>
<sequence>MATADEVPSSSSTTRSRPSSPRISSPPSSPFDQQRPLWPRRKRGGGGGGRRRRSRSFAVWIAIVGFFVLMNWWMFSRLQNYRVHSKSEEISTAIAAADATSSDILQGDSIKYQKSRRPHKPMYTRLLALAAHALAEAESKPEPRDTWKETLTSASSWVPCADRRGWKSFDGNNGYILVSANGGISQQRVAICNAVAISRLLNATLVLPKFLHSNVWKDESQFSAIYQEDHFISVLKADIQIVKELPVELRSLDLEAIGSLVTDNEVMKEAKPSFYLKKVLPILLKNRVVHFTGFGNRLAFDPIPHELQRLRCRCNFHALQFVESIQKGGALLIQRMRRHRSLPRSLEQNLLGPFAVESNTKGEKDKLTSAPRYLAMHVRFEIDMVAYSMCYFGGGKEEEEELEAYRAVHFPALTLLKKSSRIPPASVLRFDGKCPLTPEEAVLMLAALGFKRKTRVYIAGADIYGGKSRMAALKSLYPKLTTKESLLSSSEIEPFRNSSSQLAALDFIVCSAADVFSMTDDGSQFSSLVQGYRMYYGEGKHPTIRPNKRRLASIFARNATIEWKYFQQSIRKATRQNKKVEKRPVARSIYRHPRCVECMCHVQ</sequence>
<dbReference type="Pfam" id="PF10250">
    <property type="entry name" value="O-FucT"/>
    <property type="match status" value="1"/>
</dbReference>
<keyword evidence="8" id="KW-0325">Glycoprotein</keyword>
<proteinExistence type="inferred from homology"/>
<dbReference type="CDD" id="cd11299">
    <property type="entry name" value="O-FucT_plant"/>
    <property type="match status" value="1"/>
</dbReference>
<evidence type="ECO:0000313" key="14">
    <source>
        <dbReference type="EMBL" id="ONK78003.1"/>
    </source>
</evidence>
<dbReference type="PANTHER" id="PTHR31933">
    <property type="entry name" value="O-FUCOSYLTRANSFERASE 2-RELATED"/>
    <property type="match status" value="1"/>
</dbReference>
<evidence type="ECO:0000256" key="9">
    <source>
        <dbReference type="ARBA" id="ARBA00023253"/>
    </source>
</evidence>
<comment type="similarity">
    <text evidence="2">Belongs to the glycosyltransferase GT106 family.</text>
</comment>
<feature type="region of interest" description="Disordered" evidence="12">
    <location>
        <begin position="1"/>
        <end position="52"/>
    </location>
</feature>
<keyword evidence="3" id="KW-0328">Glycosyltransferase</keyword>
<name>A0A5P1FJV7_ASPOF</name>
<evidence type="ECO:0000256" key="6">
    <source>
        <dbReference type="ARBA" id="ARBA00022989"/>
    </source>
</evidence>
<accession>A0A5P1FJV7</accession>
<dbReference type="Proteomes" id="UP000243459">
    <property type="component" value="Chromosome 2"/>
</dbReference>
<dbReference type="PANTHER" id="PTHR31933:SF9">
    <property type="entry name" value="O-FUCOSYLTRANSFERASE 2"/>
    <property type="match status" value="1"/>
</dbReference>
<dbReference type="GO" id="GO:0016757">
    <property type="term" value="F:glycosyltransferase activity"/>
    <property type="evidence" value="ECO:0007669"/>
    <property type="project" value="UniProtKB-KW"/>
</dbReference>
<dbReference type="InterPro" id="IPR024709">
    <property type="entry name" value="FucosylTrfase_pln"/>
</dbReference>
<feature type="compositionally biased region" description="Basic residues" evidence="12">
    <location>
        <begin position="38"/>
        <end position="52"/>
    </location>
</feature>
<dbReference type="Gramene" id="ONK78003">
    <property type="protein sequence ID" value="ONK78003"/>
    <property type="gene ID" value="A4U43_C02F13190"/>
</dbReference>
<organism evidence="14 15">
    <name type="scientific">Asparagus officinalis</name>
    <name type="common">Garden asparagus</name>
    <dbReference type="NCBI Taxonomy" id="4686"/>
    <lineage>
        <taxon>Eukaryota</taxon>
        <taxon>Viridiplantae</taxon>
        <taxon>Streptophyta</taxon>
        <taxon>Embryophyta</taxon>
        <taxon>Tracheophyta</taxon>
        <taxon>Spermatophyta</taxon>
        <taxon>Magnoliopsida</taxon>
        <taxon>Liliopsida</taxon>
        <taxon>Asparagales</taxon>
        <taxon>Asparagaceae</taxon>
        <taxon>Asparagoideae</taxon>
        <taxon>Asparagus</taxon>
    </lineage>
</organism>
<dbReference type="GO" id="GO:0016020">
    <property type="term" value="C:membrane"/>
    <property type="evidence" value="ECO:0007669"/>
    <property type="project" value="UniProtKB-SubCell"/>
</dbReference>
<dbReference type="EMBL" id="CM007382">
    <property type="protein sequence ID" value="ONK78003.1"/>
    <property type="molecule type" value="Genomic_DNA"/>
</dbReference>
<dbReference type="InterPro" id="IPR052272">
    <property type="entry name" value="GT106_glycosyltransferase"/>
</dbReference>
<evidence type="ECO:0000313" key="15">
    <source>
        <dbReference type="Proteomes" id="UP000243459"/>
    </source>
</evidence>
<feature type="transmembrane region" description="Helical" evidence="13">
    <location>
        <begin position="57"/>
        <end position="75"/>
    </location>
</feature>
<evidence type="ECO:0000256" key="8">
    <source>
        <dbReference type="ARBA" id="ARBA00023180"/>
    </source>
</evidence>
<evidence type="ECO:0000256" key="1">
    <source>
        <dbReference type="ARBA" id="ARBA00004167"/>
    </source>
</evidence>
<keyword evidence="4" id="KW-0808">Transferase</keyword>
<evidence type="ECO:0000256" key="2">
    <source>
        <dbReference type="ARBA" id="ARBA00007737"/>
    </source>
</evidence>
<keyword evidence="6 13" id="KW-1133">Transmembrane helix</keyword>
<evidence type="ECO:0000256" key="3">
    <source>
        <dbReference type="ARBA" id="ARBA00022676"/>
    </source>
</evidence>
<dbReference type="OMA" id="RHLVGPF"/>
<evidence type="ECO:0000256" key="12">
    <source>
        <dbReference type="SAM" id="MobiDB-lite"/>
    </source>
</evidence>